<evidence type="ECO:0000256" key="1">
    <source>
        <dbReference type="ARBA" id="ARBA00023002"/>
    </source>
</evidence>
<dbReference type="InterPro" id="IPR036291">
    <property type="entry name" value="NAD(P)-bd_dom_sf"/>
</dbReference>
<protein>
    <recommendedName>
        <fullName evidence="4">NAD(P)-binding protein</fullName>
    </recommendedName>
</protein>
<evidence type="ECO:0000313" key="2">
    <source>
        <dbReference type="EMBL" id="PMD52726.1"/>
    </source>
</evidence>
<gene>
    <name evidence="2" type="ORF">K444DRAFT_703990</name>
</gene>
<dbReference type="PANTHER" id="PTHR43157">
    <property type="entry name" value="PHOSPHATIDYLINOSITOL-GLYCAN BIOSYNTHESIS CLASS F PROTEIN-RELATED"/>
    <property type="match status" value="1"/>
</dbReference>
<dbReference type="OrthoDB" id="542013at2759"/>
<evidence type="ECO:0000313" key="3">
    <source>
        <dbReference type="Proteomes" id="UP000235371"/>
    </source>
</evidence>
<dbReference type="GeneID" id="36596151"/>
<accession>A0A2J6SPN7</accession>
<name>A0A2J6SPN7_9HELO</name>
<keyword evidence="3" id="KW-1185">Reference proteome</keyword>
<dbReference type="AlphaFoldDB" id="A0A2J6SPN7"/>
<dbReference type="Proteomes" id="UP000235371">
    <property type="component" value="Unassembled WGS sequence"/>
</dbReference>
<dbReference type="GO" id="GO:0016491">
    <property type="term" value="F:oxidoreductase activity"/>
    <property type="evidence" value="ECO:0007669"/>
    <property type="project" value="UniProtKB-KW"/>
</dbReference>
<dbReference type="PANTHER" id="PTHR43157:SF31">
    <property type="entry name" value="PHOSPHATIDYLINOSITOL-GLYCAN BIOSYNTHESIS CLASS F PROTEIN"/>
    <property type="match status" value="1"/>
</dbReference>
<proteinExistence type="predicted"/>
<keyword evidence="1" id="KW-0560">Oxidoreductase</keyword>
<dbReference type="STRING" id="1095630.A0A2J6SPN7"/>
<dbReference type="EMBL" id="KZ613895">
    <property type="protein sequence ID" value="PMD52726.1"/>
    <property type="molecule type" value="Genomic_DNA"/>
</dbReference>
<dbReference type="Gene3D" id="3.40.50.720">
    <property type="entry name" value="NAD(P)-binding Rossmann-like Domain"/>
    <property type="match status" value="1"/>
</dbReference>
<dbReference type="InParanoid" id="A0A2J6SPN7"/>
<organism evidence="2 3">
    <name type="scientific">Hyaloscypha bicolor E</name>
    <dbReference type="NCBI Taxonomy" id="1095630"/>
    <lineage>
        <taxon>Eukaryota</taxon>
        <taxon>Fungi</taxon>
        <taxon>Dikarya</taxon>
        <taxon>Ascomycota</taxon>
        <taxon>Pezizomycotina</taxon>
        <taxon>Leotiomycetes</taxon>
        <taxon>Helotiales</taxon>
        <taxon>Hyaloscyphaceae</taxon>
        <taxon>Hyaloscypha</taxon>
        <taxon>Hyaloscypha bicolor</taxon>
    </lineage>
</organism>
<reference evidence="2 3" key="1">
    <citation type="submission" date="2016-04" db="EMBL/GenBank/DDBJ databases">
        <title>A degradative enzymes factory behind the ericoid mycorrhizal symbiosis.</title>
        <authorList>
            <consortium name="DOE Joint Genome Institute"/>
            <person name="Martino E."/>
            <person name="Morin E."/>
            <person name="Grelet G."/>
            <person name="Kuo A."/>
            <person name="Kohler A."/>
            <person name="Daghino S."/>
            <person name="Barry K."/>
            <person name="Choi C."/>
            <person name="Cichocki N."/>
            <person name="Clum A."/>
            <person name="Copeland A."/>
            <person name="Hainaut M."/>
            <person name="Haridas S."/>
            <person name="Labutti K."/>
            <person name="Lindquist E."/>
            <person name="Lipzen A."/>
            <person name="Khouja H.-R."/>
            <person name="Murat C."/>
            <person name="Ohm R."/>
            <person name="Olson A."/>
            <person name="Spatafora J."/>
            <person name="Veneault-Fourrey C."/>
            <person name="Henrissat B."/>
            <person name="Grigoriev I."/>
            <person name="Martin F."/>
            <person name="Perotto S."/>
        </authorList>
    </citation>
    <scope>NUCLEOTIDE SEQUENCE [LARGE SCALE GENOMIC DNA]</scope>
    <source>
        <strain evidence="2 3">E</strain>
    </source>
</reference>
<dbReference type="RefSeq" id="XP_024729630.1">
    <property type="nucleotide sequence ID" value="XM_024888075.1"/>
</dbReference>
<sequence>MSFPSFVFHQLFVRSAQLPPAISPKDQNIPITGSNTGIGLGAARQCVKMDANNLIPAVRNISKGKATKADILKSNSASKTRVEVWNLNQEFIKSVNAFGKRVQGLLRLGVAILNAAIFKFDWPSSPETGFESSLQGNHLSTAPLTLYLLQVLGKTSRELKRTTRLTATSSEVALWTPFKEQKPERILDYLNDQECESARH</sequence>
<evidence type="ECO:0008006" key="4">
    <source>
        <dbReference type="Google" id="ProtNLM"/>
    </source>
</evidence>
<dbReference type="SUPFAM" id="SSF51735">
    <property type="entry name" value="NAD(P)-binding Rossmann-fold domains"/>
    <property type="match status" value="1"/>
</dbReference>